<feature type="region of interest" description="Disordered" evidence="1">
    <location>
        <begin position="304"/>
        <end position="345"/>
    </location>
</feature>
<evidence type="ECO:0000313" key="3">
    <source>
        <dbReference type="EMBL" id="CAF1146965.1"/>
    </source>
</evidence>
<gene>
    <name evidence="3" type="ORF">EDS130_LOCUS22393</name>
    <name evidence="2" type="ORF">XAT740_LOCUS9913</name>
</gene>
<dbReference type="OrthoDB" id="10016585at2759"/>
<feature type="compositionally biased region" description="Basic and acidic residues" evidence="1">
    <location>
        <begin position="598"/>
        <end position="621"/>
    </location>
</feature>
<feature type="compositionally biased region" description="Basic and acidic residues" evidence="1">
    <location>
        <begin position="782"/>
        <end position="792"/>
    </location>
</feature>
<comment type="caution">
    <text evidence="3">The sequence shown here is derived from an EMBL/GenBank/DDBJ whole genome shotgun (WGS) entry which is preliminary data.</text>
</comment>
<feature type="compositionally biased region" description="Polar residues" evidence="1">
    <location>
        <begin position="425"/>
        <end position="436"/>
    </location>
</feature>
<evidence type="ECO:0000313" key="2">
    <source>
        <dbReference type="EMBL" id="CAF0937200.1"/>
    </source>
</evidence>
<dbReference type="EMBL" id="CAJNOJ010000117">
    <property type="protein sequence ID" value="CAF1146965.1"/>
    <property type="molecule type" value="Genomic_DNA"/>
</dbReference>
<feature type="region of interest" description="Disordered" evidence="1">
    <location>
        <begin position="17"/>
        <end position="55"/>
    </location>
</feature>
<feature type="compositionally biased region" description="Basic residues" evidence="1">
    <location>
        <begin position="382"/>
        <end position="403"/>
    </location>
</feature>
<feature type="region of interest" description="Disordered" evidence="1">
    <location>
        <begin position="519"/>
        <end position="684"/>
    </location>
</feature>
<evidence type="ECO:0000313" key="5">
    <source>
        <dbReference type="Proteomes" id="UP000663852"/>
    </source>
</evidence>
<organism evidence="3 5">
    <name type="scientific">Adineta ricciae</name>
    <name type="common">Rotifer</name>
    <dbReference type="NCBI Taxonomy" id="249248"/>
    <lineage>
        <taxon>Eukaryota</taxon>
        <taxon>Metazoa</taxon>
        <taxon>Spiralia</taxon>
        <taxon>Gnathifera</taxon>
        <taxon>Rotifera</taxon>
        <taxon>Eurotatoria</taxon>
        <taxon>Bdelloidea</taxon>
        <taxon>Adinetida</taxon>
        <taxon>Adinetidae</taxon>
        <taxon>Adineta</taxon>
    </lineage>
</organism>
<evidence type="ECO:0000256" key="1">
    <source>
        <dbReference type="SAM" id="MobiDB-lite"/>
    </source>
</evidence>
<feature type="compositionally biased region" description="Basic and acidic residues" evidence="1">
    <location>
        <begin position="445"/>
        <end position="461"/>
    </location>
</feature>
<feature type="compositionally biased region" description="Basic residues" evidence="1">
    <location>
        <begin position="467"/>
        <end position="476"/>
    </location>
</feature>
<proteinExistence type="predicted"/>
<dbReference type="EMBL" id="CAJNOR010000518">
    <property type="protein sequence ID" value="CAF0937200.1"/>
    <property type="molecule type" value="Genomic_DNA"/>
</dbReference>
<feature type="region of interest" description="Disordered" evidence="1">
    <location>
        <begin position="377"/>
        <end position="507"/>
    </location>
</feature>
<keyword evidence="4" id="KW-1185">Reference proteome</keyword>
<dbReference type="Proteomes" id="UP000663828">
    <property type="component" value="Unassembled WGS sequence"/>
</dbReference>
<feature type="compositionally biased region" description="Polar residues" evidence="1">
    <location>
        <begin position="273"/>
        <end position="286"/>
    </location>
</feature>
<protein>
    <submittedName>
        <fullName evidence="3">Uncharacterized protein</fullName>
    </submittedName>
</protein>
<feature type="region of interest" description="Disordered" evidence="1">
    <location>
        <begin position="259"/>
        <end position="286"/>
    </location>
</feature>
<feature type="region of interest" description="Disordered" evidence="1">
    <location>
        <begin position="772"/>
        <end position="792"/>
    </location>
</feature>
<feature type="compositionally biased region" description="Basic residues" evidence="1">
    <location>
        <begin position="21"/>
        <end position="33"/>
    </location>
</feature>
<accession>A0A814SN35</accession>
<dbReference type="AlphaFoldDB" id="A0A814SN35"/>
<feature type="region of interest" description="Disordered" evidence="1">
    <location>
        <begin position="697"/>
        <end position="719"/>
    </location>
</feature>
<reference evidence="3" key="1">
    <citation type="submission" date="2021-02" db="EMBL/GenBank/DDBJ databases">
        <authorList>
            <person name="Nowell W R."/>
        </authorList>
    </citation>
    <scope>NUCLEOTIDE SEQUENCE</scope>
</reference>
<feature type="compositionally biased region" description="Polar residues" evidence="1">
    <location>
        <begin position="34"/>
        <end position="55"/>
    </location>
</feature>
<name>A0A814SN35_ADIRI</name>
<sequence length="792" mass="88844">MTRGGNSKHTMLGRLIFGEKRKQHASPSRHRSATRTGRNATERPSSGGDSSQRNPINVHDWAAWRTQLNEQMSNGCADRTDVKQMREFLHGNSFYQQHSRDPSNGRYNGVQLLFSIPHAKVKADVLENPQRIADKNMPCEDNAIDQNHVLSHDEDLIPTSFKSISPSSPLIRDKTINQLFPKSLLGNTGGFLHVNEQMIANDGVNFHRSMRTPFSTSDRVHSTLQKAVKDGNVLEKIKAFEMQAAAAAQAESATKVNTTNGINHRPQPIAPSFPTSPQRTLSPSTRYPLQQSISPIRMPHEVQQQYNRAHRSRNIHPAQQRREGNFGPPTTRESRKGAHVLEPAHGDIILKRRTPSQKTANDDEYTITAMSSLAHTISQGQHTHHHRQQHHHHHRTGASRSRHRQEAVHDKRASSQNRKKHQSKTNEPSLSATTKTNGRHRWLKGLKDSAIEGGKNEKVKQDAAVNKSKKSSKTKKKADEKEKTQSIKKVTSALTKGKSSSSTALDNNRVYGVPNAIVIEQTKSESTSPQLPDRIEEENESDREEKHIDIKNSQKTLKNPEKDLNPPGDIPVVSSATEARPTKPKFLKKLSSTTDGEIGSKVDDETRFSRPTDDHAHHSELNDEDEELKSEGDVFIEESSTTHMNSPNRQTSPSIDESAPERRWQWSKETGGLIDKGAQRKKKSQIALPITLITRKTKANQDEEQTAYEAPQSEQLPPPVKNIYPIKKTQSSHPLTTTDTNDHQLDTSKQVSKQILHAIMNSMNNKSTINANEFFENGPHTNPEETHVNPTD</sequence>
<feature type="compositionally biased region" description="Basic and acidic residues" evidence="1">
    <location>
        <begin position="404"/>
        <end position="413"/>
    </location>
</feature>
<feature type="compositionally biased region" description="Polar residues" evidence="1">
    <location>
        <begin position="487"/>
        <end position="506"/>
    </location>
</feature>
<dbReference type="Proteomes" id="UP000663852">
    <property type="component" value="Unassembled WGS sequence"/>
</dbReference>
<evidence type="ECO:0000313" key="4">
    <source>
        <dbReference type="Proteomes" id="UP000663828"/>
    </source>
</evidence>
<feature type="compositionally biased region" description="Polar residues" evidence="1">
    <location>
        <begin position="638"/>
        <end position="655"/>
    </location>
</feature>
<feature type="compositionally biased region" description="Basic and acidic residues" evidence="1">
    <location>
        <begin position="543"/>
        <end position="564"/>
    </location>
</feature>